<feature type="transmembrane region" description="Helical" evidence="2">
    <location>
        <begin position="12"/>
        <end position="35"/>
    </location>
</feature>
<feature type="region of interest" description="Disordered" evidence="1">
    <location>
        <begin position="41"/>
        <end position="131"/>
    </location>
</feature>
<evidence type="ECO:0000256" key="2">
    <source>
        <dbReference type="SAM" id="Phobius"/>
    </source>
</evidence>
<dbReference type="SUPFAM" id="SSF49384">
    <property type="entry name" value="Carbohydrate-binding domain"/>
    <property type="match status" value="1"/>
</dbReference>
<dbReference type="InterPro" id="IPR001919">
    <property type="entry name" value="CBD2"/>
</dbReference>
<reference evidence="4 5" key="1">
    <citation type="submission" date="2023-07" db="EMBL/GenBank/DDBJ databases">
        <title>Sequencing the genomes of 1000 actinobacteria strains.</title>
        <authorList>
            <person name="Klenk H.-P."/>
        </authorList>
    </citation>
    <scope>NUCLEOTIDE SEQUENCE [LARGE SCALE GENOMIC DNA]</scope>
    <source>
        <strain evidence="4 5">DSM 44710</strain>
    </source>
</reference>
<keyword evidence="5" id="KW-1185">Reference proteome</keyword>
<evidence type="ECO:0000313" key="5">
    <source>
        <dbReference type="Proteomes" id="UP001240984"/>
    </source>
</evidence>
<feature type="domain" description="CBM2" evidence="3">
    <location>
        <begin position="120"/>
        <end position="232"/>
    </location>
</feature>
<dbReference type="RefSeq" id="WP_306830801.1">
    <property type="nucleotide sequence ID" value="NZ_JAUSRA010000001.1"/>
</dbReference>
<keyword evidence="2" id="KW-0472">Membrane</keyword>
<sequence>MPAATTLRNLAPWLPTGVAVAFLLGSLVTVAGYAVRGDAPVPPPARAAPGLPPFVPETPETPETPEPTAPSGTPEAEPDDGSEAAIGVAEPKWTAPGRRVPEAQRSTPEHDRATGSTPPPPRPKAGPGGTYRVVDSFPGGFIGEVLVANPGRTDADWTVTLTVPASVTGLVTSWVEGAPQATLEVDGRTYTWRSGVPVSAGGSVPLRFHVNRDGGAEVPDRCAVNGNPCSGLG</sequence>
<gene>
    <name evidence="4" type="ORF">J2S43_003702</name>
</gene>
<comment type="caution">
    <text evidence="4">The sequence shown here is derived from an EMBL/GenBank/DDBJ whole genome shotgun (WGS) entry which is preliminary data.</text>
</comment>
<evidence type="ECO:0000256" key="1">
    <source>
        <dbReference type="SAM" id="MobiDB-lite"/>
    </source>
</evidence>
<dbReference type="EMBL" id="JAUSRA010000001">
    <property type="protein sequence ID" value="MDP9795190.1"/>
    <property type="molecule type" value="Genomic_DNA"/>
</dbReference>
<feature type="compositionally biased region" description="Pro residues" evidence="1">
    <location>
        <begin position="41"/>
        <end position="56"/>
    </location>
</feature>
<feature type="compositionally biased region" description="Basic and acidic residues" evidence="1">
    <location>
        <begin position="99"/>
        <end position="113"/>
    </location>
</feature>
<dbReference type="Pfam" id="PF00553">
    <property type="entry name" value="CBM_2"/>
    <property type="match status" value="1"/>
</dbReference>
<dbReference type="SMART" id="SM00637">
    <property type="entry name" value="CBD_II"/>
    <property type="match status" value="1"/>
</dbReference>
<dbReference type="PROSITE" id="PS51173">
    <property type="entry name" value="CBM2"/>
    <property type="match status" value="1"/>
</dbReference>
<accession>A0ABT9MUT9</accession>
<proteinExistence type="predicted"/>
<organism evidence="4 5">
    <name type="scientific">Catenuloplanes nepalensis</name>
    <dbReference type="NCBI Taxonomy" id="587533"/>
    <lineage>
        <taxon>Bacteria</taxon>
        <taxon>Bacillati</taxon>
        <taxon>Actinomycetota</taxon>
        <taxon>Actinomycetes</taxon>
        <taxon>Micromonosporales</taxon>
        <taxon>Micromonosporaceae</taxon>
        <taxon>Catenuloplanes</taxon>
    </lineage>
</organism>
<evidence type="ECO:0000313" key="4">
    <source>
        <dbReference type="EMBL" id="MDP9795190.1"/>
    </source>
</evidence>
<dbReference type="InterPro" id="IPR012291">
    <property type="entry name" value="CBM2_carb-bd_dom_sf"/>
</dbReference>
<keyword evidence="2" id="KW-0812">Transmembrane</keyword>
<evidence type="ECO:0000259" key="3">
    <source>
        <dbReference type="PROSITE" id="PS51173"/>
    </source>
</evidence>
<protein>
    <recommendedName>
        <fullName evidence="3">CBM2 domain-containing protein</fullName>
    </recommendedName>
</protein>
<keyword evidence="2" id="KW-1133">Transmembrane helix</keyword>
<dbReference type="Gene3D" id="2.60.40.290">
    <property type="match status" value="1"/>
</dbReference>
<dbReference type="Proteomes" id="UP001240984">
    <property type="component" value="Unassembled WGS sequence"/>
</dbReference>
<name>A0ABT9MUT9_9ACTN</name>
<dbReference type="InterPro" id="IPR008965">
    <property type="entry name" value="CBM2/CBM3_carb-bd_dom_sf"/>
</dbReference>